<proteinExistence type="inferred from homology"/>
<evidence type="ECO:0000256" key="4">
    <source>
        <dbReference type="ARBA" id="ARBA00022989"/>
    </source>
</evidence>
<dbReference type="Pfam" id="PF00001">
    <property type="entry name" value="7tm_1"/>
    <property type="match status" value="1"/>
</dbReference>
<evidence type="ECO:0000256" key="2">
    <source>
        <dbReference type="ARBA" id="ARBA00022475"/>
    </source>
</evidence>
<keyword evidence="2" id="KW-1003">Cell membrane</keyword>
<keyword evidence="3 7" id="KW-0812">Transmembrane</keyword>
<accession>A0ABM0M6X6</accession>
<keyword evidence="7" id="KW-0807">Transducer</keyword>
<feature type="transmembrane region" description="Helical" evidence="8">
    <location>
        <begin position="285"/>
        <end position="305"/>
    </location>
</feature>
<feature type="transmembrane region" description="Helical" evidence="8">
    <location>
        <begin position="121"/>
        <end position="143"/>
    </location>
</feature>
<feature type="domain" description="G-protein coupled receptors family 1 profile" evidence="9">
    <location>
        <begin position="61"/>
        <end position="341"/>
    </location>
</feature>
<keyword evidence="10" id="KW-1185">Reference proteome</keyword>
<evidence type="ECO:0000256" key="6">
    <source>
        <dbReference type="ARBA" id="ARBA00023170"/>
    </source>
</evidence>
<evidence type="ECO:0000259" key="9">
    <source>
        <dbReference type="PROSITE" id="PS50262"/>
    </source>
</evidence>
<keyword evidence="6 7" id="KW-0675">Receptor</keyword>
<comment type="subcellular location">
    <subcellularLocation>
        <location evidence="1">Cell membrane</location>
        <topology evidence="1">Multi-pass membrane protein</topology>
    </subcellularLocation>
</comment>
<sequence length="433" mass="48790">MASVFNDIVLNITWKDDINGYFSNQSLNNTDIATDIASIWTPSVIQRVVTICVIMLLTIVGNSLIITVLSCTKGTRRSSRVNIFILNLAVGDLFVCFVTMATEILFVAFGEWVFGEVMCKLIVYGQIVTLASTTFILTVMSFDRFQAICRPLSFSGSLSRAKKMLIGAWIMAFIFALPQLFIFVLVEKSQDDGDVRYYCKSNGYTAEWQRKVYFTWMTCYILVIPASIVSYCYIRIVFVVCSQGKDSVVSSKRSFRGKHRTKVTDNFAKSRHVDMKKIERSKIKTIKMTLCIILAFVTCWSPYFIVTLQQIYGNAEDIPEVSFVIAETMALANSAINPILYGCFNLKIQRTVITMCCPGRIKYKNTLRSGFTTTEQSYMSEDGHSRRVNLRGSDVQELSAGYTPVRTSPAMGARGGFPKTKSVEHVDYRVSCM</sequence>
<dbReference type="PRINTS" id="PR00237">
    <property type="entry name" value="GPCRRHODOPSN"/>
</dbReference>
<dbReference type="RefSeq" id="XP_006815767.1">
    <property type="nucleotide sequence ID" value="XM_006815704.1"/>
</dbReference>
<reference evidence="11" key="1">
    <citation type="submission" date="2025-08" db="UniProtKB">
        <authorList>
            <consortium name="RefSeq"/>
        </authorList>
    </citation>
    <scope>IDENTIFICATION</scope>
    <source>
        <tissue evidence="11">Testes</tissue>
    </source>
</reference>
<keyword evidence="4 8" id="KW-1133">Transmembrane helix</keyword>
<dbReference type="PANTHER" id="PTHR24241:SF117">
    <property type="entry name" value="G-PROTEIN COUPLED RECEPTORS FAMILY 1 PROFILE DOMAIN-CONTAINING PROTEIN"/>
    <property type="match status" value="1"/>
</dbReference>
<evidence type="ECO:0000313" key="11">
    <source>
        <dbReference type="RefSeq" id="XP_006815767.1"/>
    </source>
</evidence>
<feature type="transmembrane region" description="Helical" evidence="8">
    <location>
        <begin position="213"/>
        <end position="234"/>
    </location>
</feature>
<dbReference type="InterPro" id="IPR000276">
    <property type="entry name" value="GPCR_Rhodpsn"/>
</dbReference>
<evidence type="ECO:0000256" key="8">
    <source>
        <dbReference type="SAM" id="Phobius"/>
    </source>
</evidence>
<protein>
    <submittedName>
        <fullName evidence="11">Cardioacceleratory peptide receptor-like</fullName>
    </submittedName>
</protein>
<feature type="transmembrane region" description="Helical" evidence="8">
    <location>
        <begin position="164"/>
        <end position="186"/>
    </location>
</feature>
<dbReference type="PROSITE" id="PS50262">
    <property type="entry name" value="G_PROTEIN_RECEP_F1_2"/>
    <property type="match status" value="1"/>
</dbReference>
<dbReference type="PANTHER" id="PTHR24241">
    <property type="entry name" value="NEUROPEPTIDE RECEPTOR-RELATED G-PROTEIN COUPLED RECEPTOR"/>
    <property type="match status" value="1"/>
</dbReference>
<name>A0ABM0M6X6_SACKO</name>
<dbReference type="SUPFAM" id="SSF81321">
    <property type="entry name" value="Family A G protein-coupled receptor-like"/>
    <property type="match status" value="1"/>
</dbReference>
<gene>
    <name evidence="11" type="primary">LOC100368831</name>
</gene>
<organism evidence="10 11">
    <name type="scientific">Saccoglossus kowalevskii</name>
    <name type="common">Acorn worm</name>
    <dbReference type="NCBI Taxonomy" id="10224"/>
    <lineage>
        <taxon>Eukaryota</taxon>
        <taxon>Metazoa</taxon>
        <taxon>Hemichordata</taxon>
        <taxon>Enteropneusta</taxon>
        <taxon>Harrimaniidae</taxon>
        <taxon>Saccoglossus</taxon>
    </lineage>
</organism>
<evidence type="ECO:0000313" key="10">
    <source>
        <dbReference type="Proteomes" id="UP000694865"/>
    </source>
</evidence>
<feature type="transmembrane region" description="Helical" evidence="8">
    <location>
        <begin position="83"/>
        <end position="109"/>
    </location>
</feature>
<dbReference type="GeneID" id="100368831"/>
<evidence type="ECO:0000256" key="3">
    <source>
        <dbReference type="ARBA" id="ARBA00022692"/>
    </source>
</evidence>
<dbReference type="InterPro" id="IPR017452">
    <property type="entry name" value="GPCR_Rhodpsn_7TM"/>
</dbReference>
<keyword evidence="7" id="KW-0297">G-protein coupled receptor</keyword>
<dbReference type="Proteomes" id="UP000694865">
    <property type="component" value="Unplaced"/>
</dbReference>
<evidence type="ECO:0000256" key="7">
    <source>
        <dbReference type="RuleBase" id="RU000688"/>
    </source>
</evidence>
<keyword evidence="5 8" id="KW-0472">Membrane</keyword>
<evidence type="ECO:0000256" key="1">
    <source>
        <dbReference type="ARBA" id="ARBA00004651"/>
    </source>
</evidence>
<dbReference type="PROSITE" id="PS00237">
    <property type="entry name" value="G_PROTEIN_RECEP_F1_1"/>
    <property type="match status" value="1"/>
</dbReference>
<evidence type="ECO:0000256" key="5">
    <source>
        <dbReference type="ARBA" id="ARBA00023136"/>
    </source>
</evidence>
<dbReference type="Gene3D" id="1.20.1070.10">
    <property type="entry name" value="Rhodopsin 7-helix transmembrane proteins"/>
    <property type="match status" value="1"/>
</dbReference>
<comment type="similarity">
    <text evidence="7">Belongs to the G-protein coupled receptor 1 family.</text>
</comment>
<feature type="transmembrane region" description="Helical" evidence="8">
    <location>
        <begin position="48"/>
        <end position="71"/>
    </location>
</feature>